<keyword evidence="3" id="KW-0444">Lipid biosynthesis</keyword>
<dbReference type="InterPro" id="IPR000794">
    <property type="entry name" value="Beta-ketoacyl_synthase"/>
</dbReference>
<evidence type="ECO:0000313" key="12">
    <source>
        <dbReference type="Proteomes" id="UP000242474"/>
    </source>
</evidence>
<reference evidence="11 12" key="1">
    <citation type="journal article" date="2015" name="Genome Biol. Evol.">
        <title>Phylogenomic analyses indicate that early fungi evolved digesting cell walls of algal ancestors of land plants.</title>
        <authorList>
            <person name="Chang Y."/>
            <person name="Wang S."/>
            <person name="Sekimoto S."/>
            <person name="Aerts A.L."/>
            <person name="Choi C."/>
            <person name="Clum A."/>
            <person name="LaButti K.M."/>
            <person name="Lindquist E.A."/>
            <person name="Yee Ngan C."/>
            <person name="Ohm R.A."/>
            <person name="Salamov A.A."/>
            <person name="Grigoriev I.V."/>
            <person name="Spatafora J.W."/>
            <person name="Berbee M.L."/>
        </authorList>
    </citation>
    <scope>NUCLEOTIDE SEQUENCE [LARGE SCALE GENOMIC DNA]</scope>
    <source>
        <strain evidence="11 12">NRRL 1564</strain>
    </source>
</reference>
<evidence type="ECO:0000256" key="8">
    <source>
        <dbReference type="ARBA" id="ARBA00023315"/>
    </source>
</evidence>
<dbReference type="SUPFAM" id="SSF53901">
    <property type="entry name" value="Thiolase-like"/>
    <property type="match status" value="2"/>
</dbReference>
<dbReference type="SUPFAM" id="SSF110916">
    <property type="entry name" value="Peptidyl-tRNA hydrolase domain-like"/>
    <property type="match status" value="1"/>
</dbReference>
<dbReference type="EC" id="2.3.1.41" evidence="2"/>
<gene>
    <name evidence="11" type="ORF">COEREDRAFT_97441</name>
</gene>
<dbReference type="GO" id="GO:0004315">
    <property type="term" value="F:3-oxoacyl-[acyl-carrier-protein] synthase activity"/>
    <property type="evidence" value="ECO:0007669"/>
    <property type="project" value="UniProtKB-EC"/>
</dbReference>
<dbReference type="PROSITE" id="PS00606">
    <property type="entry name" value="KS3_1"/>
    <property type="match status" value="1"/>
</dbReference>
<dbReference type="AlphaFoldDB" id="A0A2G5BC50"/>
<dbReference type="Gene3D" id="3.30.160.20">
    <property type="match status" value="1"/>
</dbReference>
<protein>
    <recommendedName>
        <fullName evidence="2">beta-ketoacyl-[acyl-carrier-protein] synthase I</fullName>
        <ecNumber evidence="2">2.3.1.41</ecNumber>
    </recommendedName>
</protein>
<proteinExistence type="inferred from homology"/>
<dbReference type="PROSITE" id="PS52004">
    <property type="entry name" value="KS3_2"/>
    <property type="match status" value="1"/>
</dbReference>
<dbReference type="SMART" id="SM00825">
    <property type="entry name" value="PKS_KS"/>
    <property type="match status" value="1"/>
</dbReference>
<dbReference type="Pfam" id="PF00472">
    <property type="entry name" value="RF-1"/>
    <property type="match status" value="1"/>
</dbReference>
<dbReference type="InterPro" id="IPR018201">
    <property type="entry name" value="Ketoacyl_synth_AS"/>
</dbReference>
<keyword evidence="5" id="KW-0276">Fatty acid metabolism</keyword>
<dbReference type="InterPro" id="IPR017568">
    <property type="entry name" value="3-oxoacyl-ACP_synth-2"/>
</dbReference>
<keyword evidence="12" id="KW-1185">Reference proteome</keyword>
<evidence type="ECO:0000256" key="3">
    <source>
        <dbReference type="ARBA" id="ARBA00022516"/>
    </source>
</evidence>
<evidence type="ECO:0000256" key="4">
    <source>
        <dbReference type="ARBA" id="ARBA00022679"/>
    </source>
</evidence>
<dbReference type="GO" id="GO:0005739">
    <property type="term" value="C:mitochondrion"/>
    <property type="evidence" value="ECO:0007669"/>
    <property type="project" value="TreeGrafter"/>
</dbReference>
<dbReference type="NCBIfam" id="TIGR03150">
    <property type="entry name" value="fabF"/>
    <property type="match status" value="1"/>
</dbReference>
<feature type="domain" description="Ketosynthase family 3 (KS3)" evidence="10">
    <location>
        <begin position="139"/>
        <end position="578"/>
    </location>
</feature>
<evidence type="ECO:0000313" key="11">
    <source>
        <dbReference type="EMBL" id="PIA16586.1"/>
    </source>
</evidence>
<dbReference type="FunFam" id="3.40.47.10:FF:000009">
    <property type="entry name" value="3-oxoacyl-[acyl-carrier-protein] synthase 2"/>
    <property type="match status" value="1"/>
</dbReference>
<evidence type="ECO:0000259" key="10">
    <source>
        <dbReference type="PROSITE" id="PS52004"/>
    </source>
</evidence>
<dbReference type="GO" id="GO:0006633">
    <property type="term" value="P:fatty acid biosynthetic process"/>
    <property type="evidence" value="ECO:0007669"/>
    <property type="project" value="UniProtKB-KW"/>
</dbReference>
<name>A0A2G5BC50_COERN</name>
<evidence type="ECO:0000256" key="7">
    <source>
        <dbReference type="ARBA" id="ARBA00023160"/>
    </source>
</evidence>
<dbReference type="Proteomes" id="UP000242474">
    <property type="component" value="Unassembled WGS sequence"/>
</dbReference>
<organism evidence="11 12">
    <name type="scientific">Coemansia reversa (strain ATCC 12441 / NRRL 1564)</name>
    <dbReference type="NCBI Taxonomy" id="763665"/>
    <lineage>
        <taxon>Eukaryota</taxon>
        <taxon>Fungi</taxon>
        <taxon>Fungi incertae sedis</taxon>
        <taxon>Zoopagomycota</taxon>
        <taxon>Kickxellomycotina</taxon>
        <taxon>Kickxellomycetes</taxon>
        <taxon>Kickxellales</taxon>
        <taxon>Kickxellaceae</taxon>
        <taxon>Coemansia</taxon>
    </lineage>
</organism>
<dbReference type="PANTHER" id="PTHR11712:SF336">
    <property type="entry name" value="3-OXOACYL-[ACYL-CARRIER-PROTEIN] SYNTHASE, MITOCHONDRIAL"/>
    <property type="match status" value="1"/>
</dbReference>
<comment type="similarity">
    <text evidence="1 9">Belongs to the thiolase-like superfamily. Beta-ketoacyl-ACP synthases family.</text>
</comment>
<dbReference type="InterPro" id="IPR016039">
    <property type="entry name" value="Thiolase-like"/>
</dbReference>
<dbReference type="InterPro" id="IPR014031">
    <property type="entry name" value="Ketoacyl_synth_C"/>
</dbReference>
<keyword evidence="8" id="KW-0012">Acyltransferase</keyword>
<dbReference type="PANTHER" id="PTHR11712">
    <property type="entry name" value="POLYKETIDE SYNTHASE-RELATED"/>
    <property type="match status" value="1"/>
</dbReference>
<dbReference type="EMBL" id="KZ303499">
    <property type="protein sequence ID" value="PIA16586.1"/>
    <property type="molecule type" value="Genomic_DNA"/>
</dbReference>
<keyword evidence="6" id="KW-0443">Lipid metabolism</keyword>
<dbReference type="GO" id="GO:0003747">
    <property type="term" value="F:translation release factor activity"/>
    <property type="evidence" value="ECO:0007669"/>
    <property type="project" value="InterPro"/>
</dbReference>
<dbReference type="Pfam" id="PF00109">
    <property type="entry name" value="ketoacyl-synt"/>
    <property type="match status" value="1"/>
</dbReference>
<dbReference type="GO" id="GO:0032543">
    <property type="term" value="P:mitochondrial translation"/>
    <property type="evidence" value="ECO:0007669"/>
    <property type="project" value="UniProtKB-ARBA"/>
</dbReference>
<keyword evidence="4 9" id="KW-0808">Transferase</keyword>
<dbReference type="CDD" id="cd00834">
    <property type="entry name" value="KAS_I_II"/>
    <property type="match status" value="1"/>
</dbReference>
<dbReference type="STRING" id="763665.A0A2G5BC50"/>
<sequence length="582" mass="62198">MLAQTLYCQTAGARRRAASAIPALYHCYLPGRPPSVNDILAEDIEAVKRFRAKFSRDTIPYKSFTLTFHRSGGAGGQHVNKVNTKAFMRFDLAAQSWIPSYVRERMREQEGNRINKQGEYLITSEKTRSQRHNIEDCLDKLWQHIDRAAELPKGPSEETIRLSPVGVGVKHAWHNIIEAKSGIRSLVKTFPNAGFEKLTSQVAGIVPRTAAGYASGAFDSKEWLAPGDAARLALFAQYALCAAHQALADAEWMDASDEQRERTGVCFGTGIGSLEDIVDNHARLQSGGVRKISPMFVPRTLCNMAAGNISIRYGFYGPNHAVSTACTTGAHSVGDAMRFIQFGDADVMVAGAAEAPLLPLAIGGFSRIKALALGFNDQPSAASRPFDKRRAGFVIGEGAGALILEELGHAQRRGARIYAELRGYGLSGDGHHITAPPPDGAGARRAMLHAIRSAQIDPSVISYVNAHATSTPLGDKIENQAIKAALGSNVSHSQLPVSSTKSATGHLLGAAGAIEAVFAVLAVAHDIAPPTLNLDAVDTDAGFDLNYVPHVAQERIINTSITNSFGFGGTNASLVFTKHGSG</sequence>
<evidence type="ECO:0000256" key="9">
    <source>
        <dbReference type="RuleBase" id="RU003694"/>
    </source>
</evidence>
<keyword evidence="7" id="KW-0275">Fatty acid biosynthesis</keyword>
<evidence type="ECO:0000256" key="6">
    <source>
        <dbReference type="ARBA" id="ARBA00023098"/>
    </source>
</evidence>
<evidence type="ECO:0000256" key="1">
    <source>
        <dbReference type="ARBA" id="ARBA00008467"/>
    </source>
</evidence>
<dbReference type="InterPro" id="IPR020841">
    <property type="entry name" value="PKS_Beta-ketoAc_synthase_dom"/>
</dbReference>
<dbReference type="Gene3D" id="3.40.47.10">
    <property type="match status" value="1"/>
</dbReference>
<dbReference type="Pfam" id="PF02801">
    <property type="entry name" value="Ketoacyl-synt_C"/>
    <property type="match status" value="1"/>
</dbReference>
<dbReference type="NCBIfam" id="NF005589">
    <property type="entry name" value="PRK07314.1"/>
    <property type="match status" value="1"/>
</dbReference>
<dbReference type="InterPro" id="IPR000352">
    <property type="entry name" value="Pep_chain_release_fac_I"/>
</dbReference>
<evidence type="ECO:0000256" key="2">
    <source>
        <dbReference type="ARBA" id="ARBA00013191"/>
    </source>
</evidence>
<dbReference type="OrthoDB" id="5334845at2759"/>
<dbReference type="InterPro" id="IPR014030">
    <property type="entry name" value="Ketoacyl_synth_N"/>
</dbReference>
<accession>A0A2G5BC50</accession>
<evidence type="ECO:0000256" key="5">
    <source>
        <dbReference type="ARBA" id="ARBA00022832"/>
    </source>
</evidence>